<evidence type="ECO:0008006" key="3">
    <source>
        <dbReference type="Google" id="ProtNLM"/>
    </source>
</evidence>
<dbReference type="RefSeq" id="WP_198515533.1">
    <property type="nucleotide sequence ID" value="NZ_JBHTBD010000017.1"/>
</dbReference>
<gene>
    <name evidence="1" type="ORF">ACFQQA_18440</name>
</gene>
<proteinExistence type="predicted"/>
<keyword evidence="2" id="KW-1185">Reference proteome</keyword>
<dbReference type="EMBL" id="JBHTBD010000017">
    <property type="protein sequence ID" value="MFC7296693.1"/>
    <property type="molecule type" value="Genomic_DNA"/>
</dbReference>
<sequence length="48" mass="5118">MDISSELVYSLLPRFMTTLGASMVNIGIIEGFAETQQSNKTGLGLPSV</sequence>
<organism evidence="1 2">
    <name type="scientific">Marinobacter aromaticivorans</name>
    <dbReference type="NCBI Taxonomy" id="1494078"/>
    <lineage>
        <taxon>Bacteria</taxon>
        <taxon>Pseudomonadati</taxon>
        <taxon>Pseudomonadota</taxon>
        <taxon>Gammaproteobacteria</taxon>
        <taxon>Pseudomonadales</taxon>
        <taxon>Marinobacteraceae</taxon>
        <taxon>Marinobacter</taxon>
    </lineage>
</organism>
<evidence type="ECO:0000313" key="1">
    <source>
        <dbReference type="EMBL" id="MFC7296693.1"/>
    </source>
</evidence>
<evidence type="ECO:0000313" key="2">
    <source>
        <dbReference type="Proteomes" id="UP001596506"/>
    </source>
</evidence>
<accession>A0ABW2J065</accession>
<dbReference type="Proteomes" id="UP001596506">
    <property type="component" value="Unassembled WGS sequence"/>
</dbReference>
<protein>
    <recommendedName>
        <fullName evidence="3">MATE family efflux transporter</fullName>
    </recommendedName>
</protein>
<name>A0ABW2J065_9GAMM</name>
<comment type="caution">
    <text evidence="1">The sequence shown here is derived from an EMBL/GenBank/DDBJ whole genome shotgun (WGS) entry which is preliminary data.</text>
</comment>
<reference evidence="2" key="1">
    <citation type="journal article" date="2019" name="Int. J. Syst. Evol. Microbiol.">
        <title>The Global Catalogue of Microorganisms (GCM) 10K type strain sequencing project: providing services to taxonomists for standard genome sequencing and annotation.</title>
        <authorList>
            <consortium name="The Broad Institute Genomics Platform"/>
            <consortium name="The Broad Institute Genome Sequencing Center for Infectious Disease"/>
            <person name="Wu L."/>
            <person name="Ma J."/>
        </authorList>
    </citation>
    <scope>NUCLEOTIDE SEQUENCE [LARGE SCALE GENOMIC DNA]</scope>
    <source>
        <strain evidence="2">CCUG 60559</strain>
    </source>
</reference>